<protein>
    <submittedName>
        <fullName evidence="2">DUF2236 domain-containing protein</fullName>
    </submittedName>
</protein>
<gene>
    <name evidence="2" type="ORF">HWI92_02430</name>
</gene>
<dbReference type="RefSeq" id="WP_204660616.1">
    <property type="nucleotide sequence ID" value="NZ_CP056775.1"/>
</dbReference>
<organism evidence="2 3">
    <name type="scientific">Dyadobacter sandarakinus</name>
    <dbReference type="NCBI Taxonomy" id="2747268"/>
    <lineage>
        <taxon>Bacteria</taxon>
        <taxon>Pseudomonadati</taxon>
        <taxon>Bacteroidota</taxon>
        <taxon>Cytophagia</taxon>
        <taxon>Cytophagales</taxon>
        <taxon>Spirosomataceae</taxon>
        <taxon>Dyadobacter</taxon>
    </lineage>
</organism>
<keyword evidence="3" id="KW-1185">Reference proteome</keyword>
<sequence>MPPFVSHTSIVRKIWGKADTILFIFAGASAEFALNRSVDWFYYTGRLPADPLGRLFSTVTYARSIVFSEHEAALRAIDQITGIHRSVEDQRGETIPASAYRDVLFMLIDYSIRSYTLLERPLREAEKTEVFNVFYQVGARMQIPGLPETYRAWEVMRAQHLQENLIKSDFSADLYQQYRKHLGAVRYMLLMQVQARLVPGHVKQLLGLGSGAGIAILLPLYKLLRILHVHTVMRNALLPAQYLNPVVELDVDEAKL</sequence>
<name>A0ABX7I3N3_9BACT</name>
<evidence type="ECO:0000259" key="1">
    <source>
        <dbReference type="Pfam" id="PF09995"/>
    </source>
</evidence>
<evidence type="ECO:0000313" key="3">
    <source>
        <dbReference type="Proteomes" id="UP000612680"/>
    </source>
</evidence>
<feature type="domain" description="ER-bound oxygenase mpaB/mpaB'/Rubber oxygenase catalytic" evidence="1">
    <location>
        <begin position="45"/>
        <end position="212"/>
    </location>
</feature>
<dbReference type="Pfam" id="PF09995">
    <property type="entry name" value="MPAB_Lcp_cat"/>
    <property type="match status" value="1"/>
</dbReference>
<reference evidence="2 3" key="1">
    <citation type="submission" date="2020-06" db="EMBL/GenBank/DDBJ databases">
        <title>Dyadobacter sandarakinus sp. nov., isolated from the soil of the Arctic Yellow River Station.</title>
        <authorList>
            <person name="Zhang Y."/>
            <person name="Peng F."/>
        </authorList>
    </citation>
    <scope>NUCLEOTIDE SEQUENCE [LARGE SCALE GENOMIC DNA]</scope>
    <source>
        <strain evidence="2 3">Q3-56</strain>
    </source>
</reference>
<proteinExistence type="predicted"/>
<dbReference type="Proteomes" id="UP000612680">
    <property type="component" value="Chromosome"/>
</dbReference>
<dbReference type="EMBL" id="CP056775">
    <property type="protein sequence ID" value="QRQ99852.1"/>
    <property type="molecule type" value="Genomic_DNA"/>
</dbReference>
<evidence type="ECO:0000313" key="2">
    <source>
        <dbReference type="EMBL" id="QRQ99852.1"/>
    </source>
</evidence>
<accession>A0ABX7I3N3</accession>
<dbReference type="InterPro" id="IPR018713">
    <property type="entry name" value="MPAB/Lcp_cat_dom"/>
</dbReference>